<gene>
    <name evidence="2" type="ORF">B0T18DRAFT_140714</name>
</gene>
<dbReference type="EMBL" id="JAUKUD010000004">
    <property type="protein sequence ID" value="KAK0745965.1"/>
    <property type="molecule type" value="Genomic_DNA"/>
</dbReference>
<evidence type="ECO:0000313" key="3">
    <source>
        <dbReference type="Proteomes" id="UP001172155"/>
    </source>
</evidence>
<dbReference type="AlphaFoldDB" id="A0AA40K4U6"/>
<feature type="compositionally biased region" description="Basic residues" evidence="1">
    <location>
        <begin position="1"/>
        <end position="10"/>
    </location>
</feature>
<reference evidence="2" key="1">
    <citation type="submission" date="2023-06" db="EMBL/GenBank/DDBJ databases">
        <title>Genome-scale phylogeny and comparative genomics of the fungal order Sordariales.</title>
        <authorList>
            <consortium name="Lawrence Berkeley National Laboratory"/>
            <person name="Hensen N."/>
            <person name="Bonometti L."/>
            <person name="Westerberg I."/>
            <person name="Brannstrom I.O."/>
            <person name="Guillou S."/>
            <person name="Cros-Aarteil S."/>
            <person name="Calhoun S."/>
            <person name="Haridas S."/>
            <person name="Kuo A."/>
            <person name="Mondo S."/>
            <person name="Pangilinan J."/>
            <person name="Riley R."/>
            <person name="LaButti K."/>
            <person name="Andreopoulos B."/>
            <person name="Lipzen A."/>
            <person name="Chen C."/>
            <person name="Yanf M."/>
            <person name="Daum C."/>
            <person name="Ng V."/>
            <person name="Clum A."/>
            <person name="Steindorff A."/>
            <person name="Ohm R."/>
            <person name="Martin F."/>
            <person name="Silar P."/>
            <person name="Natvig D."/>
            <person name="Lalanne C."/>
            <person name="Gautier V."/>
            <person name="Ament-velasquez S.L."/>
            <person name="Kruys A."/>
            <person name="Hutchinson M.I."/>
            <person name="Powell A.J."/>
            <person name="Barry K."/>
            <person name="Miller A.N."/>
            <person name="Grigoriev I.V."/>
            <person name="Debuchy R."/>
            <person name="Gladieux P."/>
            <person name="Thoren M.H."/>
            <person name="Johannesson H."/>
        </authorList>
    </citation>
    <scope>NUCLEOTIDE SEQUENCE</scope>
    <source>
        <strain evidence="2">SMH3187-1</strain>
    </source>
</reference>
<feature type="region of interest" description="Disordered" evidence="1">
    <location>
        <begin position="69"/>
        <end position="111"/>
    </location>
</feature>
<accession>A0AA40K4U6</accession>
<keyword evidence="3" id="KW-1185">Reference proteome</keyword>
<evidence type="ECO:0000313" key="2">
    <source>
        <dbReference type="EMBL" id="KAK0745965.1"/>
    </source>
</evidence>
<protein>
    <submittedName>
        <fullName evidence="2">Uncharacterized protein</fullName>
    </submittedName>
</protein>
<name>A0AA40K4U6_9PEZI</name>
<dbReference type="Proteomes" id="UP001172155">
    <property type="component" value="Unassembled WGS sequence"/>
</dbReference>
<feature type="region of interest" description="Disordered" evidence="1">
    <location>
        <begin position="1"/>
        <end position="37"/>
    </location>
</feature>
<evidence type="ECO:0000256" key="1">
    <source>
        <dbReference type="SAM" id="MobiDB-lite"/>
    </source>
</evidence>
<feature type="compositionally biased region" description="Basic residues" evidence="1">
    <location>
        <begin position="93"/>
        <end position="102"/>
    </location>
</feature>
<organism evidence="2 3">
    <name type="scientific">Schizothecium vesticola</name>
    <dbReference type="NCBI Taxonomy" id="314040"/>
    <lineage>
        <taxon>Eukaryota</taxon>
        <taxon>Fungi</taxon>
        <taxon>Dikarya</taxon>
        <taxon>Ascomycota</taxon>
        <taxon>Pezizomycotina</taxon>
        <taxon>Sordariomycetes</taxon>
        <taxon>Sordariomycetidae</taxon>
        <taxon>Sordariales</taxon>
        <taxon>Schizotheciaceae</taxon>
        <taxon>Schizothecium</taxon>
    </lineage>
</organism>
<sequence length="131" mass="14175">MQPPRPHKQKTSSSSPFLKRINDPPPATTSPHPITSNVSTQSLKIDCQYLASHQSLTAGLYAPLPLQCSRPVSIGPPPPPPPPPPRPVIHMQPRSRARKKRSTSVDSALAAGGCTPLPRILFDIEHRSSTN</sequence>
<comment type="caution">
    <text evidence="2">The sequence shown here is derived from an EMBL/GenBank/DDBJ whole genome shotgun (WGS) entry which is preliminary data.</text>
</comment>
<feature type="compositionally biased region" description="Pro residues" evidence="1">
    <location>
        <begin position="74"/>
        <end position="87"/>
    </location>
</feature>
<proteinExistence type="predicted"/>